<evidence type="ECO:0000313" key="3">
    <source>
        <dbReference type="Proteomes" id="UP000517187"/>
    </source>
</evidence>
<evidence type="ECO:0000259" key="1">
    <source>
        <dbReference type="Pfam" id="PF13490"/>
    </source>
</evidence>
<dbReference type="RefSeq" id="WP_012559016.1">
    <property type="nucleotide sequence ID" value="NZ_JACIIJ010000006.1"/>
</dbReference>
<dbReference type="InterPro" id="IPR041916">
    <property type="entry name" value="Anti_sigma_zinc_sf"/>
</dbReference>
<dbReference type="Proteomes" id="UP000517187">
    <property type="component" value="Unassembled WGS sequence"/>
</dbReference>
<dbReference type="Pfam" id="PF13490">
    <property type="entry name" value="zf-HC2"/>
    <property type="match status" value="1"/>
</dbReference>
<evidence type="ECO:0000313" key="2">
    <source>
        <dbReference type="EMBL" id="MBB6222240.1"/>
    </source>
</evidence>
<reference evidence="2 3" key="1">
    <citation type="submission" date="2020-08" db="EMBL/GenBank/DDBJ databases">
        <title>Genomic Encyclopedia of Type Strains, Phase IV (KMG-V): Genome sequencing to study the core and pangenomes of soil and plant-associated prokaryotes.</title>
        <authorList>
            <person name="Whitman W."/>
        </authorList>
    </citation>
    <scope>NUCLEOTIDE SEQUENCE [LARGE SCALE GENOMIC DNA]</scope>
    <source>
        <strain evidence="2 3">SEMIA 4011</strain>
    </source>
</reference>
<gene>
    <name evidence="2" type="ORF">GGE66_003219</name>
</gene>
<name>A0A7W9ZTS9_RHILE</name>
<dbReference type="EMBL" id="JACIIJ010000006">
    <property type="protein sequence ID" value="MBB6222240.1"/>
    <property type="molecule type" value="Genomic_DNA"/>
</dbReference>
<comment type="caution">
    <text evidence="2">The sequence shown here is derived from an EMBL/GenBank/DDBJ whole genome shotgun (WGS) entry which is preliminary data.</text>
</comment>
<feature type="domain" description="Putative zinc-finger" evidence="1">
    <location>
        <begin position="9"/>
        <end position="43"/>
    </location>
</feature>
<dbReference type="InterPro" id="IPR027383">
    <property type="entry name" value="Znf_put"/>
</dbReference>
<accession>A0A7W9ZTS9</accession>
<sequence length="265" mass="29372">MSEAQEKGCPEWRIMLHGFVDNELDSVHTAQFEDHLAICPNCRAEMERVRAVRKVIDQDGIKWKPSEALRAQVLSMLSFEQAAVSSLPLPRQVPVWRRILDFIRQWSFVPSLAALGAGAFLFINAPSPALLLQDQIMASHVRSMMADHLTDVLTSDQHTVKPWFNGKIDFSPPVSDLAKGGFPLIGGRVDYIGDRAVAALVYRRHGHVINLFIWPAASATQTTTVVDGYNMKQWSDGGLVFWAISDVAAGDLAEFETLFRAAAKG</sequence>
<proteinExistence type="predicted"/>
<organism evidence="2 3">
    <name type="scientific">Rhizobium leguminosarum</name>
    <dbReference type="NCBI Taxonomy" id="384"/>
    <lineage>
        <taxon>Bacteria</taxon>
        <taxon>Pseudomonadati</taxon>
        <taxon>Pseudomonadota</taxon>
        <taxon>Alphaproteobacteria</taxon>
        <taxon>Hyphomicrobiales</taxon>
        <taxon>Rhizobiaceae</taxon>
        <taxon>Rhizobium/Agrobacterium group</taxon>
        <taxon>Rhizobium</taxon>
    </lineage>
</organism>
<dbReference type="AlphaFoldDB" id="A0A7W9ZTS9"/>
<dbReference type="Gene3D" id="1.10.10.1320">
    <property type="entry name" value="Anti-sigma factor, zinc-finger domain"/>
    <property type="match status" value="1"/>
</dbReference>
<protein>
    <submittedName>
        <fullName evidence="2">Anti-sigma factor RsiW</fullName>
    </submittedName>
</protein>